<gene>
    <name evidence="3" type="ORF">BCS93_16910</name>
    <name evidence="2" type="ORF">HJ568_07925</name>
</gene>
<feature type="domain" description="Pili assembly chaperone N-terminal" evidence="1">
    <location>
        <begin position="37"/>
        <end position="145"/>
    </location>
</feature>
<dbReference type="Proteomes" id="UP000590068">
    <property type="component" value="Unassembled WGS sequence"/>
</dbReference>
<organism evidence="3 4">
    <name type="scientific">Vibrio breoganii</name>
    <dbReference type="NCBI Taxonomy" id="553239"/>
    <lineage>
        <taxon>Bacteria</taxon>
        <taxon>Pseudomonadati</taxon>
        <taxon>Pseudomonadota</taxon>
        <taxon>Gammaproteobacteria</taxon>
        <taxon>Vibrionales</taxon>
        <taxon>Vibrionaceae</taxon>
        <taxon>Vibrio</taxon>
    </lineage>
</organism>
<dbReference type="InterPro" id="IPR050643">
    <property type="entry name" value="Periplasmic_pilus_chap"/>
</dbReference>
<reference evidence="3" key="3">
    <citation type="journal article" date="2018" name="Nature">
        <title>A major lineage of non-tailed dsDNA viruses as unrecognized killers of marine bacteria.</title>
        <authorList>
            <person name="Kauffman K.M."/>
            <person name="Hussain F.A."/>
            <person name="Yang J."/>
            <person name="Arevalo P."/>
            <person name="Brown J.M."/>
            <person name="Chang W.K."/>
            <person name="VanInsberghe D."/>
            <person name="Elsherbini J."/>
            <person name="Sharma R.S."/>
            <person name="Cutler M.B."/>
            <person name="Kelly L."/>
            <person name="Polz M.F."/>
        </authorList>
    </citation>
    <scope>NUCLEOTIDE SEQUENCE</scope>
    <source>
        <strain evidence="3">10N.222.49.A5</strain>
    </source>
</reference>
<evidence type="ECO:0000259" key="1">
    <source>
        <dbReference type="Pfam" id="PF00345"/>
    </source>
</evidence>
<accession>A0AAP8SVF5</accession>
<dbReference type="PANTHER" id="PTHR30251:SF4">
    <property type="entry name" value="SLR1668 PROTEIN"/>
    <property type="match status" value="1"/>
</dbReference>
<reference evidence="2 5" key="4">
    <citation type="submission" date="2020-04" db="EMBL/GenBank/DDBJ databases">
        <title>WGS-Seq of Vibrio isolated by the O'Toole Lab.</title>
        <authorList>
            <person name="Mckone K.P."/>
            <person name="Whitaker R."/>
            <person name="Sevigney J.L."/>
            <person name="Herring J.B."/>
            <person name="O'Toole G."/>
        </authorList>
    </citation>
    <scope>NUCLEOTIDE SEQUENCE [LARGE SCALE GENOMIC DNA]</scope>
    <source>
        <strain evidence="2 5">BS_02</strain>
    </source>
</reference>
<dbReference type="AlphaFoldDB" id="A0AAP8SVF5"/>
<reference evidence="4" key="1">
    <citation type="submission" date="2016-07" db="EMBL/GenBank/DDBJ databases">
        <title>Nontailed viruses are major unrecognized killers of bacteria in the ocean.</title>
        <authorList>
            <person name="Kauffman K."/>
            <person name="Hussain F."/>
            <person name="Yang J."/>
            <person name="Arevalo P."/>
            <person name="Brown J."/>
            <person name="Cutler M."/>
            <person name="Kelly L."/>
            <person name="Polz M.F."/>
        </authorList>
    </citation>
    <scope>NUCLEOTIDE SEQUENCE [LARGE SCALE GENOMIC DNA]</scope>
    <source>
        <strain evidence="4">10N.222.49.A5</strain>
    </source>
</reference>
<dbReference type="InterPro" id="IPR016147">
    <property type="entry name" value="Pili_assmbl_chaperone_N"/>
</dbReference>
<keyword evidence="5" id="KW-1185">Reference proteome</keyword>
<dbReference type="Pfam" id="PF00345">
    <property type="entry name" value="PapD_N"/>
    <property type="match status" value="1"/>
</dbReference>
<dbReference type="GO" id="GO:0071555">
    <property type="term" value="P:cell wall organization"/>
    <property type="evidence" value="ECO:0007669"/>
    <property type="project" value="InterPro"/>
</dbReference>
<evidence type="ECO:0000313" key="4">
    <source>
        <dbReference type="Proteomes" id="UP000235611"/>
    </source>
</evidence>
<comment type="caution">
    <text evidence="3">The sequence shown here is derived from an EMBL/GenBank/DDBJ whole genome shotgun (WGS) entry which is preliminary data.</text>
</comment>
<dbReference type="Proteomes" id="UP000235611">
    <property type="component" value="Unassembled WGS sequence"/>
</dbReference>
<dbReference type="RefSeq" id="WP_017031704.1">
    <property type="nucleotide sequence ID" value="NZ_JABBXC010000030.1"/>
</dbReference>
<dbReference type="GO" id="GO:0030288">
    <property type="term" value="C:outer membrane-bounded periplasmic space"/>
    <property type="evidence" value="ECO:0007669"/>
    <property type="project" value="InterPro"/>
</dbReference>
<protein>
    <submittedName>
        <fullName evidence="2">Fimbria/pilus periplasmic chaperone</fullName>
    </submittedName>
</protein>
<sequence>MTNSILLLFMLLISFRVLAFQVEPLIHSMTDSGTLANATFRVANTGEKPLAIETETYKRTVSGLDREKLTPADRDFIIMPPMAEIVPGDYQIFRVRYLGSGALEQAQSYRIYFKQLPIEDSSEQGAQVKMLFNLGALVFITPPNVHSNLSAEIKDNDIILTNNGRGVADLSEYTLSIKTSDDSVSLPWQQLSQYGSASYLVPNQATVIPISDWYELKRSPSDIAIAK</sequence>
<dbReference type="Gene3D" id="2.60.40.10">
    <property type="entry name" value="Immunoglobulins"/>
    <property type="match status" value="1"/>
</dbReference>
<dbReference type="EMBL" id="MDBO01000115">
    <property type="protein sequence ID" value="PMP06915.1"/>
    <property type="molecule type" value="Genomic_DNA"/>
</dbReference>
<evidence type="ECO:0000313" key="5">
    <source>
        <dbReference type="Proteomes" id="UP000590068"/>
    </source>
</evidence>
<proteinExistence type="predicted"/>
<dbReference type="EMBL" id="JABCJR010000012">
    <property type="protein sequence ID" value="NMR69904.1"/>
    <property type="molecule type" value="Genomic_DNA"/>
</dbReference>
<dbReference type="InterPro" id="IPR008962">
    <property type="entry name" value="PapD-like_sf"/>
</dbReference>
<dbReference type="InterPro" id="IPR013783">
    <property type="entry name" value="Ig-like_fold"/>
</dbReference>
<evidence type="ECO:0000313" key="2">
    <source>
        <dbReference type="EMBL" id="NMR69904.1"/>
    </source>
</evidence>
<dbReference type="PANTHER" id="PTHR30251">
    <property type="entry name" value="PILUS ASSEMBLY CHAPERONE"/>
    <property type="match status" value="1"/>
</dbReference>
<name>A0AAP8SVF5_9VIBR</name>
<evidence type="ECO:0000313" key="3">
    <source>
        <dbReference type="EMBL" id="PMP06915.1"/>
    </source>
</evidence>
<dbReference type="SUPFAM" id="SSF49354">
    <property type="entry name" value="PapD-like"/>
    <property type="match status" value="1"/>
</dbReference>
<reference evidence="3" key="2">
    <citation type="submission" date="2016-07" db="EMBL/GenBank/DDBJ databases">
        <authorList>
            <person name="Kauffman K."/>
            <person name="Arevalo P."/>
            <person name="Polz M.F."/>
        </authorList>
    </citation>
    <scope>NUCLEOTIDE SEQUENCE</scope>
    <source>
        <strain evidence="3">10N.222.49.A5</strain>
    </source>
</reference>